<dbReference type="EMBL" id="QGNW01000150">
    <property type="protein sequence ID" value="RVW90999.1"/>
    <property type="molecule type" value="Genomic_DNA"/>
</dbReference>
<dbReference type="Proteomes" id="UP000288805">
    <property type="component" value="Unassembled WGS sequence"/>
</dbReference>
<dbReference type="AlphaFoldDB" id="A0A438I2Q3"/>
<proteinExistence type="predicted"/>
<gene>
    <name evidence="1" type="ORF">CK203_044140</name>
</gene>
<evidence type="ECO:0000313" key="2">
    <source>
        <dbReference type="Proteomes" id="UP000288805"/>
    </source>
</evidence>
<comment type="caution">
    <text evidence="1">The sequence shown here is derived from an EMBL/GenBank/DDBJ whole genome shotgun (WGS) entry which is preliminary data.</text>
</comment>
<name>A0A438I2Q3_VITVI</name>
<protein>
    <submittedName>
        <fullName evidence="1">Uncharacterized protein</fullName>
    </submittedName>
</protein>
<reference evidence="1 2" key="1">
    <citation type="journal article" date="2018" name="PLoS Genet.">
        <title>Population sequencing reveals clonal diversity and ancestral inbreeding in the grapevine cultivar Chardonnay.</title>
        <authorList>
            <person name="Roach M.J."/>
            <person name="Johnson D.L."/>
            <person name="Bohlmann J."/>
            <person name="van Vuuren H.J."/>
            <person name="Jones S.J."/>
            <person name="Pretorius I.S."/>
            <person name="Schmidt S.A."/>
            <person name="Borneman A.R."/>
        </authorList>
    </citation>
    <scope>NUCLEOTIDE SEQUENCE [LARGE SCALE GENOMIC DNA]</scope>
    <source>
        <strain evidence="2">cv. Chardonnay</strain>
        <tissue evidence="1">Leaf</tissue>
    </source>
</reference>
<accession>A0A438I2Q3</accession>
<evidence type="ECO:0000313" key="1">
    <source>
        <dbReference type="EMBL" id="RVW90999.1"/>
    </source>
</evidence>
<sequence length="285" mass="31689">MDFVQDDVIHMLSWDDGLLEMIVPVAPPVTRPSGGTDSSEEVIGPLALCFFVDDIPPEGSDQTRPLYITVVCLGYKVSSILLDNGSILNVCSLATVVALDFAPSDCGFTFDEVQTLEIQDFCRDFVAMSFDQHSSTLVLDMMRSMSFLPGFGLANYFVKGLEVHPRVKEMGVDDSTMDGLQHMFHHMQMGDETPDMLASVMIAPPSPDQANLFSLCFLNETTNYGVVIEPTDMINRVVPHDEYRDEMDMLGISQFLDAVQHEPFSPLEFFGVFVITTQKVIFDSL</sequence>
<organism evidence="1 2">
    <name type="scientific">Vitis vinifera</name>
    <name type="common">Grape</name>
    <dbReference type="NCBI Taxonomy" id="29760"/>
    <lineage>
        <taxon>Eukaryota</taxon>
        <taxon>Viridiplantae</taxon>
        <taxon>Streptophyta</taxon>
        <taxon>Embryophyta</taxon>
        <taxon>Tracheophyta</taxon>
        <taxon>Spermatophyta</taxon>
        <taxon>Magnoliopsida</taxon>
        <taxon>eudicotyledons</taxon>
        <taxon>Gunneridae</taxon>
        <taxon>Pentapetalae</taxon>
        <taxon>rosids</taxon>
        <taxon>Vitales</taxon>
        <taxon>Vitaceae</taxon>
        <taxon>Viteae</taxon>
        <taxon>Vitis</taxon>
    </lineage>
</organism>